<feature type="non-terminal residue" evidence="10">
    <location>
        <position position="153"/>
    </location>
</feature>
<dbReference type="EMBL" id="CAJNNV010005746">
    <property type="protein sequence ID" value="CAE8592563.1"/>
    <property type="molecule type" value="Genomic_DNA"/>
</dbReference>
<evidence type="ECO:0000256" key="7">
    <source>
        <dbReference type="ARBA" id="ARBA00024347"/>
    </source>
</evidence>
<dbReference type="PANTHER" id="PTHR10459">
    <property type="entry name" value="DNA LIGASE"/>
    <property type="match status" value="1"/>
</dbReference>
<feature type="region of interest" description="Disordered" evidence="8">
    <location>
        <begin position="1"/>
        <end position="43"/>
    </location>
</feature>
<dbReference type="OrthoDB" id="2017365at2759"/>
<dbReference type="PANTHER" id="PTHR10459:SF66">
    <property type="entry name" value="PROTEIN MONO-ADP-RIBOSYLTRANSFERASE PARP3"/>
    <property type="match status" value="1"/>
</dbReference>
<dbReference type="PROSITE" id="PS51977">
    <property type="entry name" value="WGR"/>
    <property type="match status" value="1"/>
</dbReference>
<keyword evidence="11" id="KW-1185">Reference proteome</keyword>
<feature type="domain" description="WGR" evidence="9">
    <location>
        <begin position="49"/>
        <end position="139"/>
    </location>
</feature>
<proteinExistence type="inferred from homology"/>
<dbReference type="Proteomes" id="UP000654075">
    <property type="component" value="Unassembled WGS sequence"/>
</dbReference>
<evidence type="ECO:0000256" key="8">
    <source>
        <dbReference type="SAM" id="MobiDB-lite"/>
    </source>
</evidence>
<dbReference type="GO" id="GO:0005730">
    <property type="term" value="C:nucleolus"/>
    <property type="evidence" value="ECO:0007669"/>
    <property type="project" value="TreeGrafter"/>
</dbReference>
<comment type="similarity">
    <text evidence="7">Belongs to the ARTD/PARP family.</text>
</comment>
<protein>
    <recommendedName>
        <fullName evidence="9">WGR domain-containing protein</fullName>
    </recommendedName>
</protein>
<comment type="subcellular location">
    <subcellularLocation>
        <location evidence="1">Nucleus</location>
    </subcellularLocation>
</comment>
<dbReference type="AlphaFoldDB" id="A0A813DV63"/>
<dbReference type="GO" id="GO:1990404">
    <property type="term" value="F:NAD+-protein mono-ADP-ribosyltransferase activity"/>
    <property type="evidence" value="ECO:0007669"/>
    <property type="project" value="TreeGrafter"/>
</dbReference>
<feature type="non-terminal residue" evidence="10">
    <location>
        <position position="1"/>
    </location>
</feature>
<comment type="caution">
    <text evidence="10">The sequence shown here is derived from an EMBL/GenBank/DDBJ whole genome shotgun (WGS) entry which is preliminary data.</text>
</comment>
<dbReference type="InterPro" id="IPR050800">
    <property type="entry name" value="ARTD/PARP"/>
</dbReference>
<evidence type="ECO:0000256" key="6">
    <source>
        <dbReference type="ARBA" id="ARBA00023242"/>
    </source>
</evidence>
<keyword evidence="3" id="KW-0808">Transferase</keyword>
<accession>A0A813DV63</accession>
<dbReference type="GO" id="GO:0003950">
    <property type="term" value="F:NAD+ poly-ADP-ribosyltransferase activity"/>
    <property type="evidence" value="ECO:0007669"/>
    <property type="project" value="TreeGrafter"/>
</dbReference>
<dbReference type="SMART" id="SM00773">
    <property type="entry name" value="WGR"/>
    <property type="match status" value="1"/>
</dbReference>
<keyword evidence="6" id="KW-0539">Nucleus</keyword>
<organism evidence="10 11">
    <name type="scientific">Polarella glacialis</name>
    <name type="common">Dinoflagellate</name>
    <dbReference type="NCBI Taxonomy" id="89957"/>
    <lineage>
        <taxon>Eukaryota</taxon>
        <taxon>Sar</taxon>
        <taxon>Alveolata</taxon>
        <taxon>Dinophyceae</taxon>
        <taxon>Suessiales</taxon>
        <taxon>Suessiaceae</taxon>
        <taxon>Polarella</taxon>
    </lineage>
</organism>
<evidence type="ECO:0000313" key="11">
    <source>
        <dbReference type="Proteomes" id="UP000654075"/>
    </source>
</evidence>
<keyword evidence="5" id="KW-0520">NAD</keyword>
<feature type="compositionally biased region" description="Basic and acidic residues" evidence="8">
    <location>
        <begin position="14"/>
        <end position="23"/>
    </location>
</feature>
<dbReference type="SUPFAM" id="SSF142921">
    <property type="entry name" value="WGR domain-like"/>
    <property type="match status" value="1"/>
</dbReference>
<keyword evidence="4" id="KW-0548">Nucleotidyltransferase</keyword>
<dbReference type="FunFam" id="2.20.140.10:FF:000001">
    <property type="entry name" value="Poly [ADP-ribose] polymerase"/>
    <property type="match status" value="1"/>
</dbReference>
<dbReference type="GO" id="GO:0016779">
    <property type="term" value="F:nucleotidyltransferase activity"/>
    <property type="evidence" value="ECO:0007669"/>
    <property type="project" value="UniProtKB-KW"/>
</dbReference>
<evidence type="ECO:0000256" key="1">
    <source>
        <dbReference type="ARBA" id="ARBA00004123"/>
    </source>
</evidence>
<gene>
    <name evidence="10" type="ORF">PGLA1383_LOCUS11210</name>
</gene>
<evidence type="ECO:0000313" key="10">
    <source>
        <dbReference type="EMBL" id="CAE8592563.1"/>
    </source>
</evidence>
<sequence>DSSPPPAAKLSKSKSSESLDKGKAKAAQGESIPNGGGKAVDNAVPQSSSYKVYDDLAVKLNQTNIGHNNNKFYIIQVLTRSGKFFAWNRWGRVGEPGDTKLKAFPKAESAIQDFRSKFREKTGNSWENAENFKPASGRYIIVETEDSSGGGDQ</sequence>
<dbReference type="Gene3D" id="2.20.140.10">
    <property type="entry name" value="WGR domain"/>
    <property type="match status" value="1"/>
</dbReference>
<dbReference type="InterPro" id="IPR036930">
    <property type="entry name" value="WGR_dom_sf"/>
</dbReference>
<evidence type="ECO:0000259" key="9">
    <source>
        <dbReference type="PROSITE" id="PS51977"/>
    </source>
</evidence>
<keyword evidence="2" id="KW-0328">Glycosyltransferase</keyword>
<evidence type="ECO:0000256" key="5">
    <source>
        <dbReference type="ARBA" id="ARBA00023027"/>
    </source>
</evidence>
<dbReference type="GO" id="GO:0070212">
    <property type="term" value="P:protein poly-ADP-ribosylation"/>
    <property type="evidence" value="ECO:0007669"/>
    <property type="project" value="TreeGrafter"/>
</dbReference>
<evidence type="ECO:0000256" key="3">
    <source>
        <dbReference type="ARBA" id="ARBA00022679"/>
    </source>
</evidence>
<name>A0A813DV63_POLGL</name>
<evidence type="ECO:0000256" key="4">
    <source>
        <dbReference type="ARBA" id="ARBA00022695"/>
    </source>
</evidence>
<reference evidence="10" key="1">
    <citation type="submission" date="2021-02" db="EMBL/GenBank/DDBJ databases">
        <authorList>
            <person name="Dougan E. K."/>
            <person name="Rhodes N."/>
            <person name="Thang M."/>
            <person name="Chan C."/>
        </authorList>
    </citation>
    <scope>NUCLEOTIDE SEQUENCE</scope>
</reference>
<dbReference type="GO" id="GO:0035861">
    <property type="term" value="C:site of double-strand break"/>
    <property type="evidence" value="ECO:0007669"/>
    <property type="project" value="TreeGrafter"/>
</dbReference>
<evidence type="ECO:0000256" key="2">
    <source>
        <dbReference type="ARBA" id="ARBA00022676"/>
    </source>
</evidence>
<dbReference type="InterPro" id="IPR008893">
    <property type="entry name" value="WGR_domain"/>
</dbReference>
<dbReference type="Pfam" id="PF05406">
    <property type="entry name" value="WGR"/>
    <property type="match status" value="1"/>
</dbReference>
<dbReference type="GO" id="GO:0006302">
    <property type="term" value="P:double-strand break repair"/>
    <property type="evidence" value="ECO:0007669"/>
    <property type="project" value="TreeGrafter"/>
</dbReference>